<dbReference type="GO" id="GO:0004497">
    <property type="term" value="F:monooxygenase activity"/>
    <property type="evidence" value="ECO:0007669"/>
    <property type="project" value="UniProtKB-KW"/>
</dbReference>
<comment type="similarity">
    <text evidence="7">Belongs to the cytochrome P450 family.</text>
</comment>
<proteinExistence type="inferred from homology"/>
<keyword evidence="4 6" id="KW-0408">Iron</keyword>
<organism evidence="9 10">
    <name type="scientific">Penicillium brasilianum</name>
    <dbReference type="NCBI Taxonomy" id="104259"/>
    <lineage>
        <taxon>Eukaryota</taxon>
        <taxon>Fungi</taxon>
        <taxon>Dikarya</taxon>
        <taxon>Ascomycota</taxon>
        <taxon>Pezizomycotina</taxon>
        <taxon>Eurotiomycetes</taxon>
        <taxon>Eurotiomycetidae</taxon>
        <taxon>Eurotiales</taxon>
        <taxon>Aspergillaceae</taxon>
        <taxon>Penicillium</taxon>
    </lineage>
</organism>
<dbReference type="OrthoDB" id="2789670at2759"/>
<keyword evidence="2 6" id="KW-0479">Metal-binding</keyword>
<evidence type="ECO:0000256" key="6">
    <source>
        <dbReference type="PIRSR" id="PIRSR602401-1"/>
    </source>
</evidence>
<dbReference type="STRING" id="104259.A0A0F7TNK1"/>
<accession>A0A0F7TNK1</accession>
<reference evidence="10" key="1">
    <citation type="journal article" date="2015" name="Genome Announc.">
        <title>Draft genome sequence of the fungus Penicillium brasilianum MG11.</title>
        <authorList>
            <person name="Horn F."/>
            <person name="Linde J."/>
            <person name="Mattern D.J."/>
            <person name="Walther G."/>
            <person name="Guthke R."/>
            <person name="Brakhage A.A."/>
            <person name="Valiante V."/>
        </authorList>
    </citation>
    <scope>NUCLEOTIDE SEQUENCE [LARGE SCALE GENOMIC DNA]</scope>
    <source>
        <strain evidence="10">MG11</strain>
    </source>
</reference>
<evidence type="ECO:0000256" key="4">
    <source>
        <dbReference type="ARBA" id="ARBA00023004"/>
    </source>
</evidence>
<dbReference type="Proteomes" id="UP000042958">
    <property type="component" value="Unassembled WGS sequence"/>
</dbReference>
<dbReference type="PRINTS" id="PR00463">
    <property type="entry name" value="EP450I"/>
</dbReference>
<dbReference type="SUPFAM" id="SSF48264">
    <property type="entry name" value="Cytochrome P450"/>
    <property type="match status" value="1"/>
</dbReference>
<feature type="binding site" description="axial binding residue" evidence="6">
    <location>
        <position position="445"/>
    </location>
    <ligand>
        <name>heme</name>
        <dbReference type="ChEBI" id="CHEBI:30413"/>
    </ligand>
    <ligandPart>
        <name>Fe</name>
        <dbReference type="ChEBI" id="CHEBI:18248"/>
    </ligandPart>
</feature>
<keyword evidence="8" id="KW-0812">Transmembrane</keyword>
<dbReference type="InterPro" id="IPR036396">
    <property type="entry name" value="Cyt_P450_sf"/>
</dbReference>
<evidence type="ECO:0000256" key="8">
    <source>
        <dbReference type="SAM" id="Phobius"/>
    </source>
</evidence>
<evidence type="ECO:0000256" key="1">
    <source>
        <dbReference type="ARBA" id="ARBA00001971"/>
    </source>
</evidence>
<dbReference type="GO" id="GO:0016705">
    <property type="term" value="F:oxidoreductase activity, acting on paired donors, with incorporation or reduction of molecular oxygen"/>
    <property type="evidence" value="ECO:0007669"/>
    <property type="project" value="InterPro"/>
</dbReference>
<keyword evidence="8" id="KW-0472">Membrane</keyword>
<evidence type="ECO:0000256" key="7">
    <source>
        <dbReference type="RuleBase" id="RU000461"/>
    </source>
</evidence>
<dbReference type="InterPro" id="IPR017972">
    <property type="entry name" value="Cyt_P450_CS"/>
</dbReference>
<dbReference type="GO" id="GO:0043386">
    <property type="term" value="P:mycotoxin biosynthetic process"/>
    <property type="evidence" value="ECO:0007669"/>
    <property type="project" value="UniProtKB-ARBA"/>
</dbReference>
<comment type="cofactor">
    <cofactor evidence="1 6">
        <name>heme</name>
        <dbReference type="ChEBI" id="CHEBI:30413"/>
    </cofactor>
</comment>
<evidence type="ECO:0000256" key="3">
    <source>
        <dbReference type="ARBA" id="ARBA00023002"/>
    </source>
</evidence>
<dbReference type="Gene3D" id="1.10.630.10">
    <property type="entry name" value="Cytochrome P450"/>
    <property type="match status" value="1"/>
</dbReference>
<dbReference type="GO" id="GO:0020037">
    <property type="term" value="F:heme binding"/>
    <property type="evidence" value="ECO:0007669"/>
    <property type="project" value="InterPro"/>
</dbReference>
<evidence type="ECO:0000313" key="9">
    <source>
        <dbReference type="EMBL" id="CEJ58358.1"/>
    </source>
</evidence>
<evidence type="ECO:0000256" key="5">
    <source>
        <dbReference type="ARBA" id="ARBA00023033"/>
    </source>
</evidence>
<dbReference type="PANTHER" id="PTHR24303">
    <property type="entry name" value="HEME-BINDING MONOOXYGENASE FAMILY"/>
    <property type="match status" value="1"/>
</dbReference>
<dbReference type="PANTHER" id="PTHR24303:SF31">
    <property type="entry name" value="CYTOCHROME P450 307A1-RELATED"/>
    <property type="match status" value="1"/>
</dbReference>
<keyword evidence="6 7" id="KW-0349">Heme</keyword>
<protein>
    <recommendedName>
        <fullName evidence="11">Cytochrome P450</fullName>
    </recommendedName>
</protein>
<dbReference type="Pfam" id="PF00067">
    <property type="entry name" value="p450"/>
    <property type="match status" value="1"/>
</dbReference>
<evidence type="ECO:0000256" key="2">
    <source>
        <dbReference type="ARBA" id="ARBA00022723"/>
    </source>
</evidence>
<keyword evidence="10" id="KW-1185">Reference proteome</keyword>
<feature type="transmembrane region" description="Helical" evidence="8">
    <location>
        <begin position="12"/>
        <end position="30"/>
    </location>
</feature>
<dbReference type="AlphaFoldDB" id="A0A0F7TNK1"/>
<keyword evidence="3 7" id="KW-0560">Oxidoreductase</keyword>
<dbReference type="PROSITE" id="PS51257">
    <property type="entry name" value="PROKAR_LIPOPROTEIN"/>
    <property type="match status" value="1"/>
</dbReference>
<dbReference type="InterPro" id="IPR001128">
    <property type="entry name" value="Cyt_P450"/>
</dbReference>
<keyword evidence="8" id="KW-1133">Transmembrane helix</keyword>
<sequence>MAFSDVRDDPIPLLTAITAALVITACVLHTPKKLLSKFFHILLHYTNRVRSVDGTFTLDGPKYVWPYGNTKQQFYDAHKHSQLWSEQYGQIYRIWSGLSPEVVITTPADVAKFYSDASHHIRVFGQRAGWVFHQVLGEGIGFIDHGDWRRVRKCMDPLMANGVATKQLPQINQSAQEFVDRLGNDQVTVICAINAVMNFPLLETSRALFGDMNEVEQTELLAIGEKYMKIIRSFFADGPFCRGFRYWRPASKLRSTTREYLHRWDTFHRNLVHSRRDQPELPIMKLWKRVEEGIITRNELLQSITESTYTNIDITAHVIVTTCVLVTTDENTQKDLEIEIKSQRHDQDRYIGRTDTLLHFVLLEALRLQPAVPFTLSEAANIDKELGGFRVPQGTSVTTDTFAINVRNPFWGPDRTQYRPLRFQGLTAGELMHNLHTFGYGSRKCLGKHFAEKQLRALIMHLFHQYDVRWCNRAETTSSEFDDDRSASICVPDVKLSLTRRR</sequence>
<evidence type="ECO:0008006" key="11">
    <source>
        <dbReference type="Google" id="ProtNLM"/>
    </source>
</evidence>
<dbReference type="EMBL" id="CDHK01000006">
    <property type="protein sequence ID" value="CEJ58358.1"/>
    <property type="molecule type" value="Genomic_DNA"/>
</dbReference>
<keyword evidence="5 7" id="KW-0503">Monooxygenase</keyword>
<name>A0A0F7TNK1_PENBI</name>
<gene>
    <name evidence="9" type="ORF">PMG11_07017</name>
</gene>
<dbReference type="GO" id="GO:0005506">
    <property type="term" value="F:iron ion binding"/>
    <property type="evidence" value="ECO:0007669"/>
    <property type="project" value="InterPro"/>
</dbReference>
<evidence type="ECO:0000313" key="10">
    <source>
        <dbReference type="Proteomes" id="UP000042958"/>
    </source>
</evidence>
<dbReference type="PROSITE" id="PS00086">
    <property type="entry name" value="CYTOCHROME_P450"/>
    <property type="match status" value="1"/>
</dbReference>
<dbReference type="InterPro" id="IPR002401">
    <property type="entry name" value="Cyt_P450_E_grp-I"/>
</dbReference>